<accession>A0AAW1I8P1</accession>
<dbReference type="InterPro" id="IPR036388">
    <property type="entry name" value="WH-like_DNA-bd_sf"/>
</dbReference>
<reference evidence="4 5" key="1">
    <citation type="journal article" date="2024" name="BMC Genomics">
        <title>De novo assembly and annotation of Popillia japonica's genome with initial clues to its potential as an invasive pest.</title>
        <authorList>
            <person name="Cucini C."/>
            <person name="Boschi S."/>
            <person name="Funari R."/>
            <person name="Cardaioli E."/>
            <person name="Iannotti N."/>
            <person name="Marturano G."/>
            <person name="Paoli F."/>
            <person name="Bruttini M."/>
            <person name="Carapelli A."/>
            <person name="Frati F."/>
            <person name="Nardi F."/>
        </authorList>
    </citation>
    <scope>NUCLEOTIDE SEQUENCE [LARGE SCALE GENOMIC DNA]</scope>
    <source>
        <strain evidence="4">DMR45628</strain>
    </source>
</reference>
<protein>
    <submittedName>
        <fullName evidence="4">Tc3 transposase</fullName>
    </submittedName>
</protein>
<evidence type="ECO:0000313" key="5">
    <source>
        <dbReference type="Proteomes" id="UP001458880"/>
    </source>
</evidence>
<dbReference type="InterPro" id="IPR025898">
    <property type="entry name" value="Tc3_transposase_DNA-bd_dom"/>
</dbReference>
<feature type="domain" description="Tc3 transposase DNA binding" evidence="3">
    <location>
        <begin position="3"/>
        <end position="50"/>
    </location>
</feature>
<dbReference type="Gene3D" id="1.10.10.60">
    <property type="entry name" value="Homeodomain-like"/>
    <property type="match status" value="1"/>
</dbReference>
<evidence type="ECO:0000256" key="2">
    <source>
        <dbReference type="SAM" id="MobiDB-lite"/>
    </source>
</evidence>
<sequence>MARGKILNEYEKGQINALNNEGFSNRGIARKINRSEHVVRNFLKNKENYGKKKRSGRPHALSSRDKRRILRVASNSSLTAREIGSAAGVNTNVRNIQRLLKKSPVIKRRKW</sequence>
<evidence type="ECO:0000313" key="4">
    <source>
        <dbReference type="EMBL" id="KAK9685314.1"/>
    </source>
</evidence>
<organism evidence="4 5">
    <name type="scientific">Popillia japonica</name>
    <name type="common">Japanese beetle</name>
    <dbReference type="NCBI Taxonomy" id="7064"/>
    <lineage>
        <taxon>Eukaryota</taxon>
        <taxon>Metazoa</taxon>
        <taxon>Ecdysozoa</taxon>
        <taxon>Arthropoda</taxon>
        <taxon>Hexapoda</taxon>
        <taxon>Insecta</taxon>
        <taxon>Pterygota</taxon>
        <taxon>Neoptera</taxon>
        <taxon>Endopterygota</taxon>
        <taxon>Coleoptera</taxon>
        <taxon>Polyphaga</taxon>
        <taxon>Scarabaeiformia</taxon>
        <taxon>Scarabaeidae</taxon>
        <taxon>Rutelinae</taxon>
        <taxon>Popillia</taxon>
    </lineage>
</organism>
<proteinExistence type="predicted"/>
<dbReference type="Pfam" id="PF11427">
    <property type="entry name" value="HTH_Tnp_Tc3_1"/>
    <property type="match status" value="1"/>
</dbReference>
<dbReference type="SUPFAM" id="SSF46689">
    <property type="entry name" value="Homeodomain-like"/>
    <property type="match status" value="1"/>
</dbReference>
<dbReference type="GO" id="GO:0005634">
    <property type="term" value="C:nucleus"/>
    <property type="evidence" value="ECO:0007669"/>
    <property type="project" value="UniProtKB-SubCell"/>
</dbReference>
<comment type="subcellular location">
    <subcellularLocation>
        <location evidence="1">Nucleus</location>
    </subcellularLocation>
</comment>
<dbReference type="GO" id="GO:0003677">
    <property type="term" value="F:DNA binding"/>
    <property type="evidence" value="ECO:0007669"/>
    <property type="project" value="InterPro"/>
</dbReference>
<evidence type="ECO:0000259" key="3">
    <source>
        <dbReference type="Pfam" id="PF11427"/>
    </source>
</evidence>
<dbReference type="Proteomes" id="UP001458880">
    <property type="component" value="Unassembled WGS sequence"/>
</dbReference>
<keyword evidence="5" id="KW-1185">Reference proteome</keyword>
<name>A0AAW1I8P1_POPJA</name>
<evidence type="ECO:0000256" key="1">
    <source>
        <dbReference type="ARBA" id="ARBA00004123"/>
    </source>
</evidence>
<feature type="region of interest" description="Disordered" evidence="2">
    <location>
        <begin position="44"/>
        <end position="66"/>
    </location>
</feature>
<gene>
    <name evidence="4" type="ORF">QE152_g38140</name>
</gene>
<dbReference type="Gene3D" id="1.10.10.10">
    <property type="entry name" value="Winged helix-like DNA-binding domain superfamily/Winged helix DNA-binding domain"/>
    <property type="match status" value="1"/>
</dbReference>
<dbReference type="EMBL" id="JASPKY010000786">
    <property type="protein sequence ID" value="KAK9685314.1"/>
    <property type="molecule type" value="Genomic_DNA"/>
</dbReference>
<dbReference type="InterPro" id="IPR009057">
    <property type="entry name" value="Homeodomain-like_sf"/>
</dbReference>
<dbReference type="AlphaFoldDB" id="A0AAW1I8P1"/>
<comment type="caution">
    <text evidence="4">The sequence shown here is derived from an EMBL/GenBank/DDBJ whole genome shotgun (WGS) entry which is preliminary data.</text>
</comment>